<dbReference type="eggNOG" id="ENOG5030ZKM">
    <property type="taxonomic scope" value="Bacteria"/>
</dbReference>
<reference evidence="2 3" key="1">
    <citation type="submission" date="2013-06" db="EMBL/GenBank/DDBJ databases">
        <title>The Genome Sequence of Acinetobacter rudis CIP 110305.</title>
        <authorList>
            <consortium name="The Broad Institute Genome Sequencing Platform"/>
            <consortium name="The Broad Institute Genome Sequencing Center for Infectious Disease"/>
            <person name="Cerqueira G."/>
            <person name="Feldgarden M."/>
            <person name="Courvalin P."/>
            <person name="Perichon B."/>
            <person name="Grillot-Courvalin C."/>
            <person name="Clermont D."/>
            <person name="Rocha E."/>
            <person name="Yoon E.-J."/>
            <person name="Nemec A."/>
            <person name="Young S.K."/>
            <person name="Zeng Q."/>
            <person name="Gargeya S."/>
            <person name="Fitzgerald M."/>
            <person name="Abouelleil A."/>
            <person name="Alvarado L."/>
            <person name="Berlin A.M."/>
            <person name="Chapman S.B."/>
            <person name="Dewar J."/>
            <person name="Goldberg J."/>
            <person name="Griggs A."/>
            <person name="Gujja S."/>
            <person name="Hansen M."/>
            <person name="Howarth C."/>
            <person name="Imamovic A."/>
            <person name="Larimer J."/>
            <person name="McCowan C."/>
            <person name="Murphy C."/>
            <person name="Pearson M."/>
            <person name="Priest M."/>
            <person name="Roberts A."/>
            <person name="Saif S."/>
            <person name="Shea T."/>
            <person name="Sykes S."/>
            <person name="Wortman J."/>
            <person name="Nusbaum C."/>
            <person name="Birren B."/>
        </authorList>
    </citation>
    <scope>NUCLEOTIDE SEQUENCE [LARGE SCALE GENOMIC DNA]</scope>
    <source>
        <strain evidence="2 3">CIP 110305</strain>
    </source>
</reference>
<protein>
    <submittedName>
        <fullName evidence="2">Uncharacterized protein</fullName>
    </submittedName>
</protein>
<organism evidence="2 3">
    <name type="scientific">Acinetobacter rudis CIP 110305</name>
    <dbReference type="NCBI Taxonomy" id="421052"/>
    <lineage>
        <taxon>Bacteria</taxon>
        <taxon>Pseudomonadati</taxon>
        <taxon>Pseudomonadota</taxon>
        <taxon>Gammaproteobacteria</taxon>
        <taxon>Moraxellales</taxon>
        <taxon>Moraxellaceae</taxon>
        <taxon>Acinetobacter</taxon>
    </lineage>
</organism>
<feature type="transmembrane region" description="Helical" evidence="1">
    <location>
        <begin position="6"/>
        <end position="28"/>
    </location>
</feature>
<keyword evidence="1" id="KW-1133">Transmembrane helix</keyword>
<evidence type="ECO:0000256" key="1">
    <source>
        <dbReference type="SAM" id="Phobius"/>
    </source>
</evidence>
<keyword evidence="1" id="KW-0472">Membrane</keyword>
<dbReference type="Proteomes" id="UP000014568">
    <property type="component" value="Unassembled WGS sequence"/>
</dbReference>
<dbReference type="AlphaFoldDB" id="S3NBS3"/>
<sequence>MKLLIITGAIASVLLGLYLLYRAFVLVFKVFRARVLEKVSLNALPLRFNMKQTMTIAIWLEGPIGQRLPEDFSKPSIVECSTGREIKLQHSIGRASKNSFSHARTLLFYADLAEGEYQLIQSDQPLVSPVEEKVSTAIQRSLSLSTAKLSQCCILLTEALSRRQRLSMIVFVFLGVFALMTGILKLFEQCLATTL</sequence>
<comment type="caution">
    <text evidence="2">The sequence shown here is derived from an EMBL/GenBank/DDBJ whole genome shotgun (WGS) entry which is preliminary data.</text>
</comment>
<feature type="transmembrane region" description="Helical" evidence="1">
    <location>
        <begin position="166"/>
        <end position="187"/>
    </location>
</feature>
<keyword evidence="3" id="KW-1185">Reference proteome</keyword>
<proteinExistence type="predicted"/>
<keyword evidence="1" id="KW-0812">Transmembrane</keyword>
<gene>
    <name evidence="2" type="ORF">F945_01190</name>
</gene>
<dbReference type="PATRIC" id="fig|421052.3.peg.1170"/>
<dbReference type="STRING" id="632955.GCA_000829675_02008"/>
<name>S3NBS3_9GAMM</name>
<dbReference type="RefSeq" id="WP_016655605.1">
    <property type="nucleotide sequence ID" value="NZ_KE340352.1"/>
</dbReference>
<accession>S3NBS3</accession>
<evidence type="ECO:0000313" key="3">
    <source>
        <dbReference type="Proteomes" id="UP000014568"/>
    </source>
</evidence>
<dbReference type="EMBL" id="ATGI01000010">
    <property type="protein sequence ID" value="EPF75968.1"/>
    <property type="molecule type" value="Genomic_DNA"/>
</dbReference>
<dbReference type="HOGENOM" id="CLU_1393708_0_0_6"/>
<evidence type="ECO:0000313" key="2">
    <source>
        <dbReference type="EMBL" id="EPF75968.1"/>
    </source>
</evidence>